<comment type="caution">
    <text evidence="1">The sequence shown here is derived from an EMBL/GenBank/DDBJ whole genome shotgun (WGS) entry which is preliminary data.</text>
</comment>
<evidence type="ECO:0000313" key="1">
    <source>
        <dbReference type="EMBL" id="EFW05700.1"/>
    </source>
</evidence>
<dbReference type="InterPro" id="IPR024227">
    <property type="entry name" value="DUF3795"/>
</dbReference>
<name>E7G8I8_9FIRM</name>
<dbReference type="HOGENOM" id="CLU_177593_2_0_9"/>
<proteinExistence type="predicted"/>
<evidence type="ECO:0008006" key="3">
    <source>
        <dbReference type="Google" id="ProtNLM"/>
    </source>
</evidence>
<dbReference type="EMBL" id="ADKX01000017">
    <property type="protein sequence ID" value="EFW05700.1"/>
    <property type="molecule type" value="Genomic_DNA"/>
</dbReference>
<dbReference type="eggNOG" id="ENOG5032SY6">
    <property type="taxonomic scope" value="Bacteria"/>
</dbReference>
<protein>
    <recommendedName>
        <fullName evidence="3">DUF3795 domain-containing protein</fullName>
    </recommendedName>
</protein>
<dbReference type="Pfam" id="PF12675">
    <property type="entry name" value="DUF3795"/>
    <property type="match status" value="1"/>
</dbReference>
<dbReference type="STRING" id="100884.GCA_000269565_02922"/>
<dbReference type="AlphaFoldDB" id="E7G8I8"/>
<dbReference type="RefSeq" id="WP_008788192.1">
    <property type="nucleotide sequence ID" value="NZ_AKCB01000002.1"/>
</dbReference>
<organism evidence="1 2">
    <name type="scientific">Coprobacillus cateniformis</name>
    <dbReference type="NCBI Taxonomy" id="100884"/>
    <lineage>
        <taxon>Bacteria</taxon>
        <taxon>Bacillati</taxon>
        <taxon>Bacillota</taxon>
        <taxon>Erysipelotrichia</taxon>
        <taxon>Erysipelotrichales</taxon>
        <taxon>Coprobacillaceae</taxon>
        <taxon>Coprobacillus</taxon>
    </lineage>
</organism>
<dbReference type="OrthoDB" id="9803966at2"/>
<dbReference type="GeneID" id="78230722"/>
<evidence type="ECO:0000313" key="2">
    <source>
        <dbReference type="Proteomes" id="UP000003157"/>
    </source>
</evidence>
<gene>
    <name evidence="1" type="ORF">HMPREF9488_01076</name>
</gene>
<keyword evidence="2" id="KW-1185">Reference proteome</keyword>
<sequence length="88" mass="10132">MIESRCGIKCSECEYREQMGCPGCLHMEKPFWGDKCVIKDSCESKGHQHCGMCETFPCDQLKAFAYDEKQGDDGKRIQQCQVWKDEKA</sequence>
<dbReference type="Proteomes" id="UP000003157">
    <property type="component" value="Unassembled WGS sequence"/>
</dbReference>
<accession>E7G8I8</accession>
<reference evidence="1 2" key="1">
    <citation type="submission" date="2010-12" db="EMBL/GenBank/DDBJ databases">
        <title>The Genome Sequence of Coprobacillus sp. strain 29_1.</title>
        <authorList>
            <consortium name="The Broad Institute Genome Sequencing Platform"/>
            <person name="Earl A."/>
            <person name="Ward D."/>
            <person name="Feldgarden M."/>
            <person name="Gevers D."/>
            <person name="Daigneault M."/>
            <person name="Sibley C.D."/>
            <person name="White A."/>
            <person name="Strauss J."/>
            <person name="Allen-Vercoe E."/>
            <person name="Young S.K."/>
            <person name="Zeng Q."/>
            <person name="Gargeya S."/>
            <person name="Fitzgerald M."/>
            <person name="Haas B."/>
            <person name="Abouelleil A."/>
            <person name="Alvarado L."/>
            <person name="Arachchi H.M."/>
            <person name="Berlin A."/>
            <person name="Brown A."/>
            <person name="Chapman S.B."/>
            <person name="Chen Z."/>
            <person name="Dunbar C."/>
            <person name="Freedman E."/>
            <person name="Gearin G."/>
            <person name="Gellesch M."/>
            <person name="Goldberg J."/>
            <person name="Griggs A."/>
            <person name="Gujja S."/>
            <person name="Heilman E."/>
            <person name="Heiman D."/>
            <person name="Howarth C."/>
            <person name="Larson L."/>
            <person name="Lui A."/>
            <person name="MacDonald P.J.P."/>
            <person name="Mehta T."/>
            <person name="Montmayeur A."/>
            <person name="Murphy C."/>
            <person name="Neiman D."/>
            <person name="Pearson M."/>
            <person name="Priest M."/>
            <person name="Roberts A."/>
            <person name="Saif S."/>
            <person name="Shea T."/>
            <person name="Shenoy N."/>
            <person name="Sisk P."/>
            <person name="Stolte C."/>
            <person name="Sykes S."/>
            <person name="White J."/>
            <person name="Yandava C."/>
            <person name="Nusbaum C."/>
            <person name="Birren B."/>
        </authorList>
    </citation>
    <scope>NUCLEOTIDE SEQUENCE [LARGE SCALE GENOMIC DNA]</scope>
    <source>
        <strain evidence="1 2">29_1</strain>
    </source>
</reference>